<dbReference type="PANTHER" id="PTHR38445:SF6">
    <property type="entry name" value="GNTR-FAMILY TRANSCRIPTIONAL REGULATOR"/>
    <property type="match status" value="1"/>
</dbReference>
<dbReference type="SMART" id="SM00345">
    <property type="entry name" value="HTH_GNTR"/>
    <property type="match status" value="1"/>
</dbReference>
<dbReference type="GO" id="GO:0003677">
    <property type="term" value="F:DNA binding"/>
    <property type="evidence" value="ECO:0007669"/>
    <property type="project" value="UniProtKB-KW"/>
</dbReference>
<evidence type="ECO:0000313" key="6">
    <source>
        <dbReference type="Proteomes" id="UP000253597"/>
    </source>
</evidence>
<comment type="caution">
    <text evidence="5">The sequence shown here is derived from an EMBL/GenBank/DDBJ whole genome shotgun (WGS) entry which is preliminary data.</text>
</comment>
<dbReference type="AlphaFoldDB" id="A0A9X8NTN3"/>
<dbReference type="InterPro" id="IPR036388">
    <property type="entry name" value="WH-like_DNA-bd_sf"/>
</dbReference>
<protein>
    <submittedName>
        <fullName evidence="5">GntR family transcriptional regulator</fullName>
    </submittedName>
</protein>
<dbReference type="InterPro" id="IPR036390">
    <property type="entry name" value="WH_DNA-bd_sf"/>
</dbReference>
<evidence type="ECO:0000256" key="2">
    <source>
        <dbReference type="ARBA" id="ARBA00023125"/>
    </source>
</evidence>
<dbReference type="Pfam" id="PF00392">
    <property type="entry name" value="GntR"/>
    <property type="match status" value="1"/>
</dbReference>
<dbReference type="EMBL" id="QNGD03000014">
    <property type="protein sequence ID" value="RWQ71030.1"/>
    <property type="molecule type" value="Genomic_DNA"/>
</dbReference>
<dbReference type="CDD" id="cd07377">
    <property type="entry name" value="WHTH_GntR"/>
    <property type="match status" value="1"/>
</dbReference>
<dbReference type="GO" id="GO:0003700">
    <property type="term" value="F:DNA-binding transcription factor activity"/>
    <property type="evidence" value="ECO:0007669"/>
    <property type="project" value="InterPro"/>
</dbReference>
<dbReference type="RefSeq" id="WP_113304905.1">
    <property type="nucleotide sequence ID" value="NZ_QNGD03000014.1"/>
</dbReference>
<dbReference type="SUPFAM" id="SSF46785">
    <property type="entry name" value="Winged helix' DNA-binding domain"/>
    <property type="match status" value="1"/>
</dbReference>
<name>A0A9X8NTN3_BACCE</name>
<evidence type="ECO:0000256" key="1">
    <source>
        <dbReference type="ARBA" id="ARBA00023015"/>
    </source>
</evidence>
<dbReference type="InterPro" id="IPR000524">
    <property type="entry name" value="Tscrpt_reg_HTH_GntR"/>
</dbReference>
<evidence type="ECO:0000256" key="3">
    <source>
        <dbReference type="ARBA" id="ARBA00023163"/>
    </source>
</evidence>
<feature type="domain" description="HTH gntR-type" evidence="4">
    <location>
        <begin position="9"/>
        <end position="77"/>
    </location>
</feature>
<reference evidence="5 6" key="1">
    <citation type="submission" date="2019-01" db="EMBL/GenBank/DDBJ databases">
        <title>Draft genome sequence of heavy metal resistant Bacillus cereus NWUAB01.</title>
        <authorList>
            <person name="Babalola O."/>
            <person name="Aremu B.R."/>
            <person name="Ayangbenro A.S."/>
        </authorList>
    </citation>
    <scope>NUCLEOTIDE SEQUENCE [LARGE SCALE GENOMIC DNA]</scope>
    <source>
        <strain evidence="5 6">NWUAB01</strain>
    </source>
</reference>
<dbReference type="PROSITE" id="PS50949">
    <property type="entry name" value="HTH_GNTR"/>
    <property type="match status" value="1"/>
</dbReference>
<proteinExistence type="predicted"/>
<evidence type="ECO:0000259" key="4">
    <source>
        <dbReference type="PROSITE" id="PS50949"/>
    </source>
</evidence>
<keyword evidence="3" id="KW-0804">Transcription</keyword>
<sequence>MGSNFSPNIPVYIQIVEYIKMEITSRRWSTGSKIPTVRELATTLQVNQNTIQRAFQELEKEEIIITRRGMGRYVTTEEDKIKELLNQMIKELINNFINNMKNLNFNEETILISLQSALYVDNLKVLNK</sequence>
<evidence type="ECO:0000313" key="5">
    <source>
        <dbReference type="EMBL" id="RWQ71030.1"/>
    </source>
</evidence>
<gene>
    <name evidence="5" type="ORF">DR116_0024485</name>
</gene>
<dbReference type="Proteomes" id="UP000253597">
    <property type="component" value="Unassembled WGS sequence"/>
</dbReference>
<keyword evidence="2" id="KW-0238">DNA-binding</keyword>
<accession>A0A9X8NTN3</accession>
<dbReference type="PANTHER" id="PTHR38445">
    <property type="entry name" value="HTH-TYPE TRANSCRIPTIONAL REPRESSOR YTRA"/>
    <property type="match status" value="1"/>
</dbReference>
<keyword evidence="1" id="KW-0805">Transcription regulation</keyword>
<dbReference type="Gene3D" id="1.10.10.10">
    <property type="entry name" value="Winged helix-like DNA-binding domain superfamily/Winged helix DNA-binding domain"/>
    <property type="match status" value="1"/>
</dbReference>
<organism evidence="5 6">
    <name type="scientific">Bacillus cereus</name>
    <dbReference type="NCBI Taxonomy" id="1396"/>
    <lineage>
        <taxon>Bacteria</taxon>
        <taxon>Bacillati</taxon>
        <taxon>Bacillota</taxon>
        <taxon>Bacilli</taxon>
        <taxon>Bacillales</taxon>
        <taxon>Bacillaceae</taxon>
        <taxon>Bacillus</taxon>
        <taxon>Bacillus cereus group</taxon>
    </lineage>
</organism>